<dbReference type="OrthoDB" id="10648659at2759"/>
<dbReference type="EMBL" id="BMAC01000509">
    <property type="protein sequence ID" value="GFP97970.1"/>
    <property type="molecule type" value="Genomic_DNA"/>
</dbReference>
<sequence>MDAKSNISGQKPKDDNEGQNIEDGKSLKRSFDAFDTRGDDDDDDDDDDDGSEAYLIRAGLYDPSVNISPIDLVFEHPNIEALTSRLKEDLALVGVLENILKSLKKENITSSDADGFSEMVKQVLENKFFLTELHQECQDILCLAIVNSSAIETDKRLNRTPQKEEKNEELIALIRDDSYFDRASVGGTSELVVRGVVSMLIAYCITGDELGRMGRRIGKVSPGLWGTGGD</sequence>
<name>A0A830CEC8_9LAMI</name>
<accession>A0A830CEC8</accession>
<feature type="compositionally biased region" description="Acidic residues" evidence="1">
    <location>
        <begin position="38"/>
        <end position="51"/>
    </location>
</feature>
<evidence type="ECO:0000256" key="1">
    <source>
        <dbReference type="SAM" id="MobiDB-lite"/>
    </source>
</evidence>
<protein>
    <submittedName>
        <fullName evidence="2">Uncharacterized protein</fullName>
    </submittedName>
</protein>
<dbReference type="Proteomes" id="UP000653305">
    <property type="component" value="Unassembled WGS sequence"/>
</dbReference>
<comment type="caution">
    <text evidence="2">The sequence shown here is derived from an EMBL/GenBank/DDBJ whole genome shotgun (WGS) entry which is preliminary data.</text>
</comment>
<organism evidence="2 3">
    <name type="scientific">Phtheirospermum japonicum</name>
    <dbReference type="NCBI Taxonomy" id="374723"/>
    <lineage>
        <taxon>Eukaryota</taxon>
        <taxon>Viridiplantae</taxon>
        <taxon>Streptophyta</taxon>
        <taxon>Embryophyta</taxon>
        <taxon>Tracheophyta</taxon>
        <taxon>Spermatophyta</taxon>
        <taxon>Magnoliopsida</taxon>
        <taxon>eudicotyledons</taxon>
        <taxon>Gunneridae</taxon>
        <taxon>Pentapetalae</taxon>
        <taxon>asterids</taxon>
        <taxon>lamiids</taxon>
        <taxon>Lamiales</taxon>
        <taxon>Orobanchaceae</taxon>
        <taxon>Orobanchaceae incertae sedis</taxon>
        <taxon>Phtheirospermum</taxon>
    </lineage>
</organism>
<evidence type="ECO:0000313" key="3">
    <source>
        <dbReference type="Proteomes" id="UP000653305"/>
    </source>
</evidence>
<gene>
    <name evidence="2" type="ORF">PHJA_001941100</name>
</gene>
<evidence type="ECO:0000313" key="2">
    <source>
        <dbReference type="EMBL" id="GFP97970.1"/>
    </source>
</evidence>
<dbReference type="AlphaFoldDB" id="A0A830CEC8"/>
<feature type="region of interest" description="Disordered" evidence="1">
    <location>
        <begin position="1"/>
        <end position="51"/>
    </location>
</feature>
<reference evidence="2" key="1">
    <citation type="submission" date="2020-07" db="EMBL/GenBank/DDBJ databases">
        <title>Ethylene signaling mediates host invasion by parasitic plants.</title>
        <authorList>
            <person name="Yoshida S."/>
        </authorList>
    </citation>
    <scope>NUCLEOTIDE SEQUENCE</scope>
    <source>
        <strain evidence="2">Okayama</strain>
    </source>
</reference>
<keyword evidence="3" id="KW-1185">Reference proteome</keyword>
<feature type="compositionally biased region" description="Basic and acidic residues" evidence="1">
    <location>
        <begin position="11"/>
        <end position="37"/>
    </location>
</feature>
<proteinExistence type="predicted"/>